<dbReference type="InterPro" id="IPR050164">
    <property type="entry name" value="Peptidase_C19"/>
</dbReference>
<dbReference type="InterPro" id="IPR018200">
    <property type="entry name" value="USP_CS"/>
</dbReference>
<evidence type="ECO:0000313" key="19">
    <source>
        <dbReference type="Proteomes" id="UP001432322"/>
    </source>
</evidence>
<keyword evidence="9 14" id="KW-0788">Thiol protease</keyword>
<evidence type="ECO:0000256" key="12">
    <source>
        <dbReference type="PIRSR" id="PIRSR016308-3"/>
    </source>
</evidence>
<keyword evidence="19" id="KW-1185">Reference proteome</keyword>
<evidence type="ECO:0000256" key="6">
    <source>
        <dbReference type="ARBA" id="ARBA00022771"/>
    </source>
</evidence>
<dbReference type="EC" id="3.4.19.12" evidence="14"/>
<evidence type="ECO:0000256" key="10">
    <source>
        <dbReference type="ARBA" id="ARBA00022833"/>
    </source>
</evidence>
<dbReference type="InterPro" id="IPR016652">
    <property type="entry name" value="Ubiquitinyl_hydrolase"/>
</dbReference>
<organism evidence="18 19">
    <name type="scientific">Pristionchus fissidentatus</name>
    <dbReference type="NCBI Taxonomy" id="1538716"/>
    <lineage>
        <taxon>Eukaryota</taxon>
        <taxon>Metazoa</taxon>
        <taxon>Ecdysozoa</taxon>
        <taxon>Nematoda</taxon>
        <taxon>Chromadorea</taxon>
        <taxon>Rhabditida</taxon>
        <taxon>Rhabditina</taxon>
        <taxon>Diplogasteromorpha</taxon>
        <taxon>Diplogasteroidea</taxon>
        <taxon>Neodiplogasteridae</taxon>
        <taxon>Pristionchus</taxon>
    </lineage>
</organism>
<dbReference type="PROSITE" id="PS50030">
    <property type="entry name" value="UBA"/>
    <property type="match status" value="2"/>
</dbReference>
<accession>A0AAV5WFL3</accession>
<dbReference type="FunFam" id="3.30.40.10:FF:000396">
    <property type="entry name" value="Ubiquitin carboxyl-terminal hydrolase"/>
    <property type="match status" value="1"/>
</dbReference>
<dbReference type="InterPro" id="IPR038765">
    <property type="entry name" value="Papain-like_cys_pep_sf"/>
</dbReference>
<dbReference type="PANTHER" id="PTHR24006:SF664">
    <property type="entry name" value="UBIQUITIN CARBOXYL-TERMINAL HYDROLASE"/>
    <property type="match status" value="1"/>
</dbReference>
<evidence type="ECO:0000256" key="11">
    <source>
        <dbReference type="PIRSR" id="PIRSR016308-1"/>
    </source>
</evidence>
<name>A0AAV5WFL3_9BILA</name>
<feature type="non-terminal residue" evidence="18">
    <location>
        <position position="1"/>
    </location>
</feature>
<feature type="binding site" evidence="12">
    <location>
        <position position="229"/>
    </location>
    <ligand>
        <name>Zn(2+)</name>
        <dbReference type="ChEBI" id="CHEBI:29105"/>
    </ligand>
</feature>
<evidence type="ECO:0000259" key="15">
    <source>
        <dbReference type="PROSITE" id="PS50030"/>
    </source>
</evidence>
<keyword evidence="7 14" id="KW-0833">Ubl conjugation pathway</keyword>
<evidence type="ECO:0000256" key="4">
    <source>
        <dbReference type="ARBA" id="ARBA00022723"/>
    </source>
</evidence>
<dbReference type="AlphaFoldDB" id="A0AAV5WFL3"/>
<evidence type="ECO:0000256" key="7">
    <source>
        <dbReference type="ARBA" id="ARBA00022786"/>
    </source>
</evidence>
<dbReference type="GO" id="GO:0005634">
    <property type="term" value="C:nucleus"/>
    <property type="evidence" value="ECO:0007669"/>
    <property type="project" value="TreeGrafter"/>
</dbReference>
<dbReference type="InterPro" id="IPR041432">
    <property type="entry name" value="UBP13_Znf-UBP_var"/>
</dbReference>
<dbReference type="SUPFAM" id="SSF46934">
    <property type="entry name" value="UBA-like"/>
    <property type="match status" value="1"/>
</dbReference>
<evidence type="ECO:0000256" key="1">
    <source>
        <dbReference type="ARBA" id="ARBA00000707"/>
    </source>
</evidence>
<feature type="binding site" evidence="12">
    <location>
        <position position="212"/>
    </location>
    <ligand>
        <name>Zn(2+)</name>
        <dbReference type="ChEBI" id="CHEBI:29105"/>
    </ligand>
</feature>
<dbReference type="PIRSF" id="PIRSF016308">
    <property type="entry name" value="UBP"/>
    <property type="match status" value="1"/>
</dbReference>
<dbReference type="GO" id="GO:0006508">
    <property type="term" value="P:proteolysis"/>
    <property type="evidence" value="ECO:0007669"/>
    <property type="project" value="UniProtKB-KW"/>
</dbReference>
<dbReference type="InterPro" id="IPR015940">
    <property type="entry name" value="UBA"/>
</dbReference>
<dbReference type="InterPro" id="IPR001607">
    <property type="entry name" value="Znf_UBP"/>
</dbReference>
<keyword evidence="3 14" id="KW-0645">Protease</keyword>
<feature type="domain" description="UBA" evidence="15">
    <location>
        <begin position="605"/>
        <end position="646"/>
    </location>
</feature>
<dbReference type="Pfam" id="PF00627">
    <property type="entry name" value="UBA"/>
    <property type="match status" value="1"/>
</dbReference>
<keyword evidence="5" id="KW-0677">Repeat</keyword>
<keyword evidence="8 14" id="KW-0378">Hydrolase</keyword>
<dbReference type="Pfam" id="PF00443">
    <property type="entry name" value="UCH"/>
    <property type="match status" value="1"/>
</dbReference>
<dbReference type="PROSITE" id="PS00973">
    <property type="entry name" value="USP_2"/>
    <property type="match status" value="1"/>
</dbReference>
<dbReference type="Gene3D" id="1.10.8.10">
    <property type="entry name" value="DNA helicase RuvA subunit, C-terminal domain"/>
    <property type="match status" value="2"/>
</dbReference>
<dbReference type="Pfam" id="PF02148">
    <property type="entry name" value="zf-UBP"/>
    <property type="match status" value="1"/>
</dbReference>
<feature type="domain" description="UBA" evidence="15">
    <location>
        <begin position="663"/>
        <end position="706"/>
    </location>
</feature>
<dbReference type="PROSITE" id="PS50271">
    <property type="entry name" value="ZF_UBP"/>
    <property type="match status" value="1"/>
</dbReference>
<evidence type="ECO:0000259" key="17">
    <source>
        <dbReference type="PROSITE" id="PS50271"/>
    </source>
</evidence>
<keyword evidence="4 12" id="KW-0479">Metal-binding</keyword>
<sequence>LSKMTDVVTSDSSVVPIEDLSTVLELLKDVDASAYTIPSHDSKIFKDECMLCYVTPYHPGGLYICLKTFTAFCESHLKDNSEKRSRNVYLQLKSKKVRDDTEEPREKIKRLAIGVDEGFCNEKMDVEDEYHVVIYPRLTTRVPINLLSSLPIGTTCERIATTTSAERLELLQGASNAWDGEMKQVTKHVDLKQIDNPPKLLMSGWTCDVESCDLKENLWLNLTDGAIRCGRSQIIGDGLRSKGNNHMKMYYEESKHPLVVKLGTIEENGVADVFSYDEDDAVTDPNLEKHLSHFGLVMKEMKKSEKSTVELELDMNQKWEWAQCQEDGENLETVYGPFHTGIINIGSSCYINSVIQALMSIPDFVTILGENGSRILDDVDPTEMNESIVGQIAKLFSSLSSGNFSKPPPNNEFNGVKPTQFRKVIGKGHAEFSTCRQQDAEEYLRHFIDKLTTHLSPAFGDPASALRFKQQVRLVDEASNHIRYTMKEEYVLALAIPKTSLVPVDNDAVRFSVPLTDCISAAFSEEYIEGFKSPVTGETKGARTAISMATFPDYIVLQIQRFHMGDDYQVKKMDVDVLVEDEIDLSPFRGAGAQPGEELMPVDEGIDEKIVSELSTMGFSRNASVKAFLATKGQGLEGATNWIMQAIDDPTLNNPPQMESSSSREEKWNVEDVNQLIAFGFTLNQARYALKKEQDVNSAAEWLFTNAESVPEEIKPANEVPKETRDGDGRYKLVSFISHMGSSPHSGHYVCHAIRDERWILFNDEKVAVSKNPPKQLAYLYLYKRI</sequence>
<feature type="active site" description="Proton acceptor" evidence="11">
    <location>
        <position position="748"/>
    </location>
</feature>
<dbReference type="Proteomes" id="UP001432322">
    <property type="component" value="Unassembled WGS sequence"/>
</dbReference>
<dbReference type="PROSITE" id="PS00972">
    <property type="entry name" value="USP_1"/>
    <property type="match status" value="1"/>
</dbReference>
<dbReference type="Gene3D" id="3.30.40.10">
    <property type="entry name" value="Zinc/RING finger domain, C3HC4 (zinc finger)"/>
    <property type="match status" value="2"/>
</dbReference>
<feature type="binding site" evidence="12">
    <location>
        <position position="207"/>
    </location>
    <ligand>
        <name>Zn(2+)</name>
        <dbReference type="ChEBI" id="CHEBI:29105"/>
    </ligand>
</feature>
<evidence type="ECO:0000313" key="18">
    <source>
        <dbReference type="EMBL" id="GMT28614.1"/>
    </source>
</evidence>
<dbReference type="SUPFAM" id="SSF57850">
    <property type="entry name" value="RING/U-box"/>
    <property type="match status" value="1"/>
</dbReference>
<dbReference type="SMART" id="SM00290">
    <property type="entry name" value="ZnF_UBP"/>
    <property type="match status" value="1"/>
</dbReference>
<evidence type="ECO:0000256" key="9">
    <source>
        <dbReference type="ARBA" id="ARBA00022807"/>
    </source>
</evidence>
<comment type="similarity">
    <text evidence="2 14">Belongs to the peptidase C19 family.</text>
</comment>
<dbReference type="GO" id="GO:0008270">
    <property type="term" value="F:zinc ion binding"/>
    <property type="evidence" value="ECO:0007669"/>
    <property type="project" value="UniProtKB-KW"/>
</dbReference>
<feature type="domain" description="USP" evidence="16">
    <location>
        <begin position="340"/>
        <end position="786"/>
    </location>
</feature>
<evidence type="ECO:0000256" key="5">
    <source>
        <dbReference type="ARBA" id="ARBA00022737"/>
    </source>
</evidence>
<dbReference type="InterPro" id="IPR028889">
    <property type="entry name" value="USP"/>
</dbReference>
<dbReference type="PANTHER" id="PTHR24006">
    <property type="entry name" value="UBIQUITIN CARBOXYL-TERMINAL HYDROLASE"/>
    <property type="match status" value="1"/>
</dbReference>
<dbReference type="InterPro" id="IPR009060">
    <property type="entry name" value="UBA-like_sf"/>
</dbReference>
<dbReference type="InterPro" id="IPR001394">
    <property type="entry name" value="Peptidase_C19_UCH"/>
</dbReference>
<dbReference type="EMBL" id="BTSY01000005">
    <property type="protein sequence ID" value="GMT28614.1"/>
    <property type="molecule type" value="Genomic_DNA"/>
</dbReference>
<evidence type="ECO:0000256" key="8">
    <source>
        <dbReference type="ARBA" id="ARBA00022801"/>
    </source>
</evidence>
<dbReference type="SUPFAM" id="SSF54001">
    <property type="entry name" value="Cysteine proteinases"/>
    <property type="match status" value="1"/>
</dbReference>
<comment type="caution">
    <text evidence="18">The sequence shown here is derived from an EMBL/GenBank/DDBJ whole genome shotgun (WGS) entry which is preliminary data.</text>
</comment>
<evidence type="ECO:0000256" key="13">
    <source>
        <dbReference type="PROSITE-ProRule" id="PRU00502"/>
    </source>
</evidence>
<keyword evidence="6 13" id="KW-0863">Zinc-finger</keyword>
<evidence type="ECO:0000256" key="14">
    <source>
        <dbReference type="RuleBase" id="RU366025"/>
    </source>
</evidence>
<reference evidence="18" key="1">
    <citation type="submission" date="2023-10" db="EMBL/GenBank/DDBJ databases">
        <title>Genome assembly of Pristionchus species.</title>
        <authorList>
            <person name="Yoshida K."/>
            <person name="Sommer R.J."/>
        </authorList>
    </citation>
    <scope>NUCLEOTIDE SEQUENCE</scope>
    <source>
        <strain evidence="18">RS5133</strain>
    </source>
</reference>
<dbReference type="GO" id="GO:0016579">
    <property type="term" value="P:protein deubiquitination"/>
    <property type="evidence" value="ECO:0007669"/>
    <property type="project" value="InterPro"/>
</dbReference>
<dbReference type="InterPro" id="IPR013083">
    <property type="entry name" value="Znf_RING/FYVE/PHD"/>
</dbReference>
<dbReference type="SMART" id="SM00165">
    <property type="entry name" value="UBA"/>
    <property type="match status" value="2"/>
</dbReference>
<feature type="active site" description="Nucleophile" evidence="11">
    <location>
        <position position="349"/>
    </location>
</feature>
<keyword evidence="10 12" id="KW-0862">Zinc</keyword>
<dbReference type="Pfam" id="PF17807">
    <property type="entry name" value="zf-UBP_var"/>
    <property type="match status" value="1"/>
</dbReference>
<feature type="binding site" evidence="12">
    <location>
        <position position="246"/>
    </location>
    <ligand>
        <name>Zn(2+)</name>
        <dbReference type="ChEBI" id="CHEBI:29105"/>
    </ligand>
</feature>
<proteinExistence type="inferred from homology"/>
<dbReference type="GO" id="GO:0005829">
    <property type="term" value="C:cytosol"/>
    <property type="evidence" value="ECO:0007669"/>
    <property type="project" value="TreeGrafter"/>
</dbReference>
<evidence type="ECO:0000259" key="16">
    <source>
        <dbReference type="PROSITE" id="PS50235"/>
    </source>
</evidence>
<protein>
    <recommendedName>
        <fullName evidence="14">Ubiquitin carboxyl-terminal hydrolase</fullName>
        <ecNumber evidence="14">3.4.19.12</ecNumber>
    </recommendedName>
</protein>
<dbReference type="GO" id="GO:0004843">
    <property type="term" value="F:cysteine-type deubiquitinase activity"/>
    <property type="evidence" value="ECO:0007669"/>
    <property type="project" value="UniProtKB-UniRule"/>
</dbReference>
<dbReference type="Gene3D" id="3.90.70.10">
    <property type="entry name" value="Cysteine proteinases"/>
    <property type="match status" value="1"/>
</dbReference>
<evidence type="ECO:0000256" key="3">
    <source>
        <dbReference type="ARBA" id="ARBA00022670"/>
    </source>
</evidence>
<evidence type="ECO:0000256" key="2">
    <source>
        <dbReference type="ARBA" id="ARBA00009085"/>
    </source>
</evidence>
<gene>
    <name evidence="18" type="ORF">PFISCL1PPCAC_19911</name>
</gene>
<comment type="catalytic activity">
    <reaction evidence="1 14">
        <text>Thiol-dependent hydrolysis of ester, thioester, amide, peptide and isopeptide bonds formed by the C-terminal Gly of ubiquitin (a 76-residue protein attached to proteins as an intracellular targeting signal).</text>
        <dbReference type="EC" id="3.4.19.12"/>
    </reaction>
</comment>
<dbReference type="PROSITE" id="PS50235">
    <property type="entry name" value="USP_3"/>
    <property type="match status" value="1"/>
</dbReference>
<feature type="domain" description="UBP-type" evidence="17">
    <location>
        <begin position="184"/>
        <end position="298"/>
    </location>
</feature>